<dbReference type="Proteomes" id="UP000367825">
    <property type="component" value="Unassembled WGS sequence"/>
</dbReference>
<reference evidence="1 2" key="1">
    <citation type="submission" date="2019-08" db="EMBL/GenBank/DDBJ databases">
        <authorList>
            <person name="Peeters C."/>
        </authorList>
    </citation>
    <scope>NUCLEOTIDE SEQUENCE [LARGE SCALE GENOMIC DNA]</scope>
    <source>
        <strain evidence="1 2">LMG 31109</strain>
    </source>
</reference>
<sequence length="79" mass="9079">MKSLSERIAERALRQSIGRNARNRAAFLLVRTEVQAAIDDGHSLMSIWEALAEEGHICYGYQAFRRYANELTRKPQVFP</sequence>
<protein>
    <submittedName>
        <fullName evidence="1">Conjugal transfer protein TraK</fullName>
    </submittedName>
</protein>
<name>A0A5E4UMF8_9BURK</name>
<dbReference type="InterPro" id="IPR035225">
    <property type="entry name" value="DUF5338"/>
</dbReference>
<evidence type="ECO:0000313" key="1">
    <source>
        <dbReference type="EMBL" id="VVE01126.1"/>
    </source>
</evidence>
<dbReference type="Pfam" id="PF17273">
    <property type="entry name" value="DUF5338"/>
    <property type="match status" value="1"/>
</dbReference>
<dbReference type="RefSeq" id="WP_167362721.1">
    <property type="nucleotide sequence ID" value="NZ_CABPSC010000007.1"/>
</dbReference>
<organism evidence="1 2">
    <name type="scientific">Pandoraea nosoerga</name>
    <dbReference type="NCBI Taxonomy" id="2508296"/>
    <lineage>
        <taxon>Bacteria</taxon>
        <taxon>Pseudomonadati</taxon>
        <taxon>Pseudomonadota</taxon>
        <taxon>Betaproteobacteria</taxon>
        <taxon>Burkholderiales</taxon>
        <taxon>Burkholderiaceae</taxon>
        <taxon>Pandoraea</taxon>
    </lineage>
</organism>
<keyword evidence="2" id="KW-1185">Reference proteome</keyword>
<evidence type="ECO:0000313" key="2">
    <source>
        <dbReference type="Proteomes" id="UP000367825"/>
    </source>
</evidence>
<proteinExistence type="predicted"/>
<gene>
    <name evidence="1" type="ORF">PNO31109_02122</name>
</gene>
<dbReference type="AlphaFoldDB" id="A0A5E4UMF8"/>
<dbReference type="EMBL" id="CABPSC010000007">
    <property type="protein sequence ID" value="VVE01126.1"/>
    <property type="molecule type" value="Genomic_DNA"/>
</dbReference>
<accession>A0A5E4UMF8</accession>